<feature type="domain" description="Thioredoxin" evidence="6">
    <location>
        <begin position="729"/>
        <end position="871"/>
    </location>
</feature>
<protein>
    <recommendedName>
        <fullName evidence="6">Thioredoxin domain-containing protein</fullName>
    </recommendedName>
</protein>
<keyword evidence="2" id="KW-0201">Cytochrome c-type biogenesis</keyword>
<accession>A0A1S1YVX0</accession>
<reference evidence="7 8" key="1">
    <citation type="journal article" date="2012" name="Int. J. Syst. Evol. Microbiol.">
        <title>Flammeovirga pacifica sp. nov., isolated from deep-sea sediment.</title>
        <authorList>
            <person name="Xu H."/>
            <person name="Fu Y."/>
            <person name="Yang N."/>
            <person name="Ding Z."/>
            <person name="Lai Q."/>
            <person name="Zeng R."/>
        </authorList>
    </citation>
    <scope>NUCLEOTIDE SEQUENCE [LARGE SCALE GENOMIC DNA]</scope>
    <source>
        <strain evidence="8">DSM 24597 / LMG 26175 / WPAGA1</strain>
    </source>
</reference>
<dbReference type="InterPro" id="IPR012336">
    <property type="entry name" value="Thioredoxin-like_fold"/>
</dbReference>
<keyword evidence="4" id="KW-0676">Redox-active center</keyword>
<dbReference type="PROSITE" id="PS51352">
    <property type="entry name" value="THIOREDOXIN_2"/>
    <property type="match status" value="1"/>
</dbReference>
<dbReference type="Gene3D" id="3.40.30.10">
    <property type="entry name" value="Glutaredoxin"/>
    <property type="match status" value="1"/>
</dbReference>
<feature type="signal peptide" evidence="5">
    <location>
        <begin position="1"/>
        <end position="19"/>
    </location>
</feature>
<sequence length="871" mass="101774">MKSIYLLLLGLFTCTLLTAQDLKGKLTDQSNNSPIPFANVAVKGKFIGAATNTNGFFRFPINTEYLKDTLEVSCIGYEKKLIPISKLSLMMSNDIQLKANATELDLVVVKSKMPTVKEIIQNTSKKFKNEFRQTPYLGEFYYAELKYQNDAFISGLEGSGDIYFNEFDQKTHEITAYIGIYNLLFDQLRENKNHNWNYDEIWDLSNLNEKEKRQLEKGGNIKETEDFYRNSNLIRSKFLLGYTWNIIKNGPLFNHSSFDYELEDLYSEKGSSIYVLTYKSVNSKIQGSGKLFIRENYEVIKIESNDFFIPLSKDDFYNVYPYIRNRKNSKGRIQLVYRDGKNYIQDVDYQLVYDDPKTKTTYEGHLDIINFSTAEGYSLNAGNTFRLSDKVALWVDMESPFAEYNGAYWEFRSIDSNKYSELINQKEMSYTSLYDKRDSIRIEYNSYFKNRTEDQRKNVAISDFMKYKQTRELLKRSTYSHQNHKDIKNELKEIRTTYFDPYYFDKQREEISDSLNYHYTFMKQIDESSNIINNLANHKDFTSSNQLLEAVFTNMADTLIAYKGKLSEDYINESKGNVIALWIESNTIYTEKFPDTVRTNNRNHLISVLKYFDLNDTEIYSSPVLAEYIAESIHTQITIVEENISSIEKGRFNHTSNTNLARFQEINNDVIKNKELQEKVLFEYLSKYHYYNDTLSNDSFNTSVEIFKNTYPSSSQIKELTGLAKLRKGFEQKEFPKEIAVTNIEGTELSKSFDDGIYVINIWVSWCGFCQKALKEDYPPITRKYKDSTIKFVYLSFDQSIANWKKSISNIDIDKNVQHFRVTDEHLSTLKTTLNIEGFPTQFIVKDGIIIKRITGLKPLITEKEIGQLIK</sequence>
<dbReference type="SUPFAM" id="SSF52833">
    <property type="entry name" value="Thioredoxin-like"/>
    <property type="match status" value="1"/>
</dbReference>
<proteinExistence type="predicted"/>
<dbReference type="Proteomes" id="UP000179797">
    <property type="component" value="Unassembled WGS sequence"/>
</dbReference>
<name>A0A1S1YVX0_FLAPC</name>
<dbReference type="InterPro" id="IPR050553">
    <property type="entry name" value="Thioredoxin_ResA/DsbE_sf"/>
</dbReference>
<dbReference type="EMBL" id="JRYR02000001">
    <property type="protein sequence ID" value="OHX65177.1"/>
    <property type="molecule type" value="Genomic_DNA"/>
</dbReference>
<evidence type="ECO:0000256" key="5">
    <source>
        <dbReference type="SAM" id="SignalP"/>
    </source>
</evidence>
<gene>
    <name evidence="7" type="ORF">NH26_01825</name>
</gene>
<evidence type="ECO:0000256" key="2">
    <source>
        <dbReference type="ARBA" id="ARBA00022748"/>
    </source>
</evidence>
<comment type="caution">
    <text evidence="7">The sequence shown here is derived from an EMBL/GenBank/DDBJ whole genome shotgun (WGS) entry which is preliminary data.</text>
</comment>
<dbReference type="InterPro" id="IPR013766">
    <property type="entry name" value="Thioredoxin_domain"/>
</dbReference>
<dbReference type="STRING" id="915059.NH26_01825"/>
<feature type="chain" id="PRO_5010320325" description="Thioredoxin domain-containing protein" evidence="5">
    <location>
        <begin position="20"/>
        <end position="871"/>
    </location>
</feature>
<organism evidence="7 8">
    <name type="scientific">Flammeovirga pacifica</name>
    <dbReference type="NCBI Taxonomy" id="915059"/>
    <lineage>
        <taxon>Bacteria</taxon>
        <taxon>Pseudomonadati</taxon>
        <taxon>Bacteroidota</taxon>
        <taxon>Cytophagia</taxon>
        <taxon>Cytophagales</taxon>
        <taxon>Flammeovirgaceae</taxon>
        <taxon>Flammeovirga</taxon>
    </lineage>
</organism>
<comment type="subcellular location">
    <subcellularLocation>
        <location evidence="1">Cell envelope</location>
    </subcellularLocation>
</comment>
<evidence type="ECO:0000259" key="6">
    <source>
        <dbReference type="PROSITE" id="PS51352"/>
    </source>
</evidence>
<dbReference type="CDD" id="cd02966">
    <property type="entry name" value="TlpA_like_family"/>
    <property type="match status" value="1"/>
</dbReference>
<dbReference type="InterPro" id="IPR036249">
    <property type="entry name" value="Thioredoxin-like_sf"/>
</dbReference>
<dbReference type="SUPFAM" id="SSF49464">
    <property type="entry name" value="Carboxypeptidase regulatory domain-like"/>
    <property type="match status" value="1"/>
</dbReference>
<dbReference type="Pfam" id="PF13715">
    <property type="entry name" value="CarbopepD_reg_2"/>
    <property type="match status" value="1"/>
</dbReference>
<dbReference type="PANTHER" id="PTHR42852:SF6">
    <property type="entry name" value="THIOL:DISULFIDE INTERCHANGE PROTEIN DSBE"/>
    <property type="match status" value="1"/>
</dbReference>
<keyword evidence="5" id="KW-0732">Signal</keyword>
<dbReference type="RefSeq" id="WP_044226769.1">
    <property type="nucleotide sequence ID" value="NZ_JRYR02000001.1"/>
</dbReference>
<evidence type="ECO:0000256" key="1">
    <source>
        <dbReference type="ARBA" id="ARBA00004196"/>
    </source>
</evidence>
<evidence type="ECO:0000313" key="8">
    <source>
        <dbReference type="Proteomes" id="UP000179797"/>
    </source>
</evidence>
<evidence type="ECO:0000313" key="7">
    <source>
        <dbReference type="EMBL" id="OHX65177.1"/>
    </source>
</evidence>
<keyword evidence="3" id="KW-1015">Disulfide bond</keyword>
<evidence type="ECO:0000256" key="4">
    <source>
        <dbReference type="ARBA" id="ARBA00023284"/>
    </source>
</evidence>
<dbReference type="Pfam" id="PF13905">
    <property type="entry name" value="Thioredoxin_8"/>
    <property type="match status" value="1"/>
</dbReference>
<dbReference type="GO" id="GO:0017004">
    <property type="term" value="P:cytochrome complex assembly"/>
    <property type="evidence" value="ECO:0007669"/>
    <property type="project" value="UniProtKB-KW"/>
</dbReference>
<dbReference type="OrthoDB" id="914976at2"/>
<dbReference type="InterPro" id="IPR008969">
    <property type="entry name" value="CarboxyPept-like_regulatory"/>
</dbReference>
<keyword evidence="8" id="KW-1185">Reference proteome</keyword>
<dbReference type="AlphaFoldDB" id="A0A1S1YVX0"/>
<evidence type="ECO:0000256" key="3">
    <source>
        <dbReference type="ARBA" id="ARBA00023157"/>
    </source>
</evidence>
<dbReference type="GO" id="GO:0030313">
    <property type="term" value="C:cell envelope"/>
    <property type="evidence" value="ECO:0007669"/>
    <property type="project" value="UniProtKB-SubCell"/>
</dbReference>
<dbReference type="PANTHER" id="PTHR42852">
    <property type="entry name" value="THIOL:DISULFIDE INTERCHANGE PROTEIN DSBE"/>
    <property type="match status" value="1"/>
</dbReference>